<name>A0A3G2KEX1_9CAUD</name>
<accession>A0A3G2KEX1</accession>
<evidence type="ECO:0000313" key="1">
    <source>
        <dbReference type="EMBL" id="AYN57529.1"/>
    </source>
</evidence>
<proteinExistence type="predicted"/>
<gene>
    <name evidence="1" type="primary">54</name>
    <name evidence="1" type="ORF">PBI_CORAL_54</name>
</gene>
<dbReference type="RefSeq" id="YP_009815811.1">
    <property type="nucleotide sequence ID" value="NC_048099.1"/>
</dbReference>
<dbReference type="KEGG" id="vg:55007041"/>
<keyword evidence="2" id="KW-1185">Reference proteome</keyword>
<protein>
    <submittedName>
        <fullName evidence="1">Uncharacterized protein</fullName>
    </submittedName>
</protein>
<reference evidence="1 2" key="1">
    <citation type="submission" date="2018-09" db="EMBL/GenBank/DDBJ databases">
        <authorList>
            <person name="Giglietti G."/>
            <person name="Stoner T.H."/>
            <person name="Garlena R.A."/>
            <person name="Russell D.A."/>
            <person name="Pope W.H."/>
            <person name="Jacobs-Sera D."/>
            <person name="Hatfull G.F."/>
        </authorList>
    </citation>
    <scope>NUCLEOTIDE SEQUENCE [LARGE SCALE GENOMIC DNA]</scope>
</reference>
<sequence length="38" mass="4737">MSGGPEDYRCQHCEELVLYRTDHAEWCRHYPKDVRRWN</sequence>
<dbReference type="EMBL" id="MH834606">
    <property type="protein sequence ID" value="AYN57529.1"/>
    <property type="molecule type" value="Genomic_DNA"/>
</dbReference>
<dbReference type="Proteomes" id="UP000278552">
    <property type="component" value="Segment"/>
</dbReference>
<organism evidence="1 2">
    <name type="scientific">Arthrobacter phage Coral</name>
    <dbReference type="NCBI Taxonomy" id="2419951"/>
    <lineage>
        <taxon>Viruses</taxon>
        <taxon>Duplodnaviria</taxon>
        <taxon>Heunggongvirae</taxon>
        <taxon>Uroviricota</taxon>
        <taxon>Caudoviricetes</taxon>
        <taxon>Coralvirus</taxon>
        <taxon>Coralvirus coral</taxon>
    </lineage>
</organism>
<evidence type="ECO:0000313" key="2">
    <source>
        <dbReference type="Proteomes" id="UP000278552"/>
    </source>
</evidence>
<dbReference type="GeneID" id="55007041"/>